<dbReference type="PROSITE" id="PS51352">
    <property type="entry name" value="THIOREDOXIN_2"/>
    <property type="match status" value="1"/>
</dbReference>
<dbReference type="EMBL" id="CP035758">
    <property type="protein sequence ID" value="QBD77554.1"/>
    <property type="molecule type" value="Genomic_DNA"/>
</dbReference>
<dbReference type="Proteomes" id="UP000290365">
    <property type="component" value="Chromosome"/>
</dbReference>
<keyword evidence="1" id="KW-0812">Transmembrane</keyword>
<dbReference type="KEGG" id="kbs:EPA93_16775"/>
<dbReference type="SUPFAM" id="SSF52833">
    <property type="entry name" value="Thioredoxin-like"/>
    <property type="match status" value="1"/>
</dbReference>
<protein>
    <submittedName>
        <fullName evidence="3">Redoxin domain-containing protein</fullName>
    </submittedName>
</protein>
<dbReference type="GO" id="GO:0016491">
    <property type="term" value="F:oxidoreductase activity"/>
    <property type="evidence" value="ECO:0007669"/>
    <property type="project" value="InterPro"/>
</dbReference>
<dbReference type="InterPro" id="IPR013740">
    <property type="entry name" value="Redoxin"/>
</dbReference>
<dbReference type="PANTHER" id="PTHR42852">
    <property type="entry name" value="THIOL:DISULFIDE INTERCHANGE PROTEIN DSBE"/>
    <property type="match status" value="1"/>
</dbReference>
<accession>A0A4P6JQI9</accession>
<dbReference type="OrthoDB" id="462848at2"/>
<sequence>MESIWNISLLLVWAVVLVNLLLTLRLVRWRRAVIHEQEQAATREAAPELAVDTPAPAFRARTLTGELVRLATYTGHSVLFLFVSPRCGSCRLKLPLLTKLRPLAKERSGVDFVLVSDVSAAETYAWVESIREEDKVEVDFPILLDPQYRSGFMWAYNPRGMIPYFCLIDAQGIVQARGLVGTEEEWSRLQREWEGPTALSPFLHRYR</sequence>
<reference evidence="3 4" key="1">
    <citation type="submission" date="2019-01" db="EMBL/GenBank/DDBJ databases">
        <title>Ktedonosporobacter rubrisoli SCAWS-G2.</title>
        <authorList>
            <person name="Huang Y."/>
            <person name="Yan B."/>
        </authorList>
    </citation>
    <scope>NUCLEOTIDE SEQUENCE [LARGE SCALE GENOMIC DNA]</scope>
    <source>
        <strain evidence="3 4">SCAWS-G2</strain>
    </source>
</reference>
<dbReference type="AlphaFoldDB" id="A0A4P6JQI9"/>
<organism evidence="3 4">
    <name type="scientific">Ktedonosporobacter rubrisoli</name>
    <dbReference type="NCBI Taxonomy" id="2509675"/>
    <lineage>
        <taxon>Bacteria</taxon>
        <taxon>Bacillati</taxon>
        <taxon>Chloroflexota</taxon>
        <taxon>Ktedonobacteria</taxon>
        <taxon>Ktedonobacterales</taxon>
        <taxon>Ktedonosporobacteraceae</taxon>
        <taxon>Ktedonosporobacter</taxon>
    </lineage>
</organism>
<evidence type="ECO:0000313" key="4">
    <source>
        <dbReference type="Proteomes" id="UP000290365"/>
    </source>
</evidence>
<dbReference type="InterPro" id="IPR036249">
    <property type="entry name" value="Thioredoxin-like_sf"/>
</dbReference>
<gene>
    <name evidence="3" type="ORF">EPA93_16775</name>
</gene>
<dbReference type="RefSeq" id="WP_129888609.1">
    <property type="nucleotide sequence ID" value="NZ_CP035758.1"/>
</dbReference>
<dbReference type="Pfam" id="PF08534">
    <property type="entry name" value="Redoxin"/>
    <property type="match status" value="1"/>
</dbReference>
<evidence type="ECO:0000313" key="3">
    <source>
        <dbReference type="EMBL" id="QBD77554.1"/>
    </source>
</evidence>
<name>A0A4P6JQI9_KTERU</name>
<keyword evidence="4" id="KW-1185">Reference proteome</keyword>
<evidence type="ECO:0000256" key="1">
    <source>
        <dbReference type="SAM" id="Phobius"/>
    </source>
</evidence>
<dbReference type="InterPro" id="IPR050553">
    <property type="entry name" value="Thioredoxin_ResA/DsbE_sf"/>
</dbReference>
<dbReference type="CDD" id="cd02966">
    <property type="entry name" value="TlpA_like_family"/>
    <property type="match status" value="1"/>
</dbReference>
<dbReference type="InterPro" id="IPR013766">
    <property type="entry name" value="Thioredoxin_domain"/>
</dbReference>
<feature type="transmembrane region" description="Helical" evidence="1">
    <location>
        <begin position="6"/>
        <end position="27"/>
    </location>
</feature>
<feature type="domain" description="Thioredoxin" evidence="2">
    <location>
        <begin position="49"/>
        <end position="195"/>
    </location>
</feature>
<keyword evidence="1" id="KW-0472">Membrane</keyword>
<dbReference type="PANTHER" id="PTHR42852:SF13">
    <property type="entry name" value="PROTEIN DIPZ"/>
    <property type="match status" value="1"/>
</dbReference>
<evidence type="ECO:0000259" key="2">
    <source>
        <dbReference type="PROSITE" id="PS51352"/>
    </source>
</evidence>
<dbReference type="Gene3D" id="3.40.30.10">
    <property type="entry name" value="Glutaredoxin"/>
    <property type="match status" value="1"/>
</dbReference>
<proteinExistence type="predicted"/>
<keyword evidence="1" id="KW-1133">Transmembrane helix</keyword>